<evidence type="ECO:0000256" key="1">
    <source>
        <dbReference type="ARBA" id="ARBA00022737"/>
    </source>
</evidence>
<protein>
    <recommendedName>
        <fullName evidence="4">RNA polymerase II-associated protein 3</fullName>
    </recommendedName>
</protein>
<dbReference type="PROSITE" id="PS50005">
    <property type="entry name" value="TPR"/>
    <property type="match status" value="2"/>
</dbReference>
<dbReference type="SMART" id="SM00028">
    <property type="entry name" value="TPR"/>
    <property type="match status" value="3"/>
</dbReference>
<dbReference type="AlphaFoldDB" id="G3AJ32"/>
<dbReference type="STRING" id="619300.G3AJ32"/>
<evidence type="ECO:0000313" key="8">
    <source>
        <dbReference type="Proteomes" id="UP000000709"/>
    </source>
</evidence>
<dbReference type="OrthoDB" id="10250354at2759"/>
<feature type="repeat" description="TPR" evidence="5">
    <location>
        <begin position="75"/>
        <end position="108"/>
    </location>
</feature>
<dbReference type="InterPro" id="IPR025986">
    <property type="entry name" value="RPAP3-like_C"/>
</dbReference>
<dbReference type="InterPro" id="IPR019734">
    <property type="entry name" value="TPR_rpt"/>
</dbReference>
<feature type="domain" description="RNA-polymerase II-associated protein 3-like C-terminal" evidence="6">
    <location>
        <begin position="201"/>
        <end position="295"/>
    </location>
</feature>
<evidence type="ECO:0000259" key="6">
    <source>
        <dbReference type="Pfam" id="PF13877"/>
    </source>
</evidence>
<evidence type="ECO:0000313" key="7">
    <source>
        <dbReference type="EMBL" id="EGW34544.1"/>
    </source>
</evidence>
<dbReference type="InterPro" id="IPR051966">
    <property type="entry name" value="RPAP3"/>
</dbReference>
<dbReference type="GO" id="GO:0101031">
    <property type="term" value="C:protein folding chaperone complex"/>
    <property type="evidence" value="ECO:0007669"/>
    <property type="project" value="TreeGrafter"/>
</dbReference>
<dbReference type="InParanoid" id="G3AJ32"/>
<dbReference type="SUPFAM" id="SSF48452">
    <property type="entry name" value="TPR-like"/>
    <property type="match status" value="1"/>
</dbReference>
<dbReference type="PANTHER" id="PTHR46423">
    <property type="entry name" value="RNA POLYMERASE II-ASSOCIATED PROTEIN 3"/>
    <property type="match status" value="1"/>
</dbReference>
<dbReference type="KEGG" id="spaa:SPAPADRAFT_134949"/>
<dbReference type="HOGENOM" id="CLU_072621_0_0_1"/>
<dbReference type="PANTHER" id="PTHR46423:SF1">
    <property type="entry name" value="RNA POLYMERASE II-ASSOCIATED PROTEIN 3"/>
    <property type="match status" value="1"/>
</dbReference>
<name>G3AJ32_SPAPN</name>
<organism evidence="8">
    <name type="scientific">Spathaspora passalidarum (strain NRRL Y-27907 / 11-Y1)</name>
    <dbReference type="NCBI Taxonomy" id="619300"/>
    <lineage>
        <taxon>Eukaryota</taxon>
        <taxon>Fungi</taxon>
        <taxon>Dikarya</taxon>
        <taxon>Ascomycota</taxon>
        <taxon>Saccharomycotina</taxon>
        <taxon>Pichiomycetes</taxon>
        <taxon>Debaryomycetaceae</taxon>
        <taxon>Spathaspora</taxon>
    </lineage>
</organism>
<dbReference type="Pfam" id="PF13877">
    <property type="entry name" value="RPAP3_C"/>
    <property type="match status" value="1"/>
</dbReference>
<gene>
    <name evidence="7" type="ORF">SPAPADRAFT_134949</name>
</gene>
<proteinExistence type="inferred from homology"/>
<dbReference type="InterPro" id="IPR011990">
    <property type="entry name" value="TPR-like_helical_dom_sf"/>
</dbReference>
<dbReference type="GeneID" id="18869855"/>
<evidence type="ECO:0000256" key="2">
    <source>
        <dbReference type="ARBA" id="ARBA00022803"/>
    </source>
</evidence>
<dbReference type="OMA" id="THENEFP"/>
<dbReference type="EMBL" id="GL996500">
    <property type="protein sequence ID" value="EGW34544.1"/>
    <property type="molecule type" value="Genomic_DNA"/>
</dbReference>
<keyword evidence="8" id="KW-1185">Reference proteome</keyword>
<feature type="repeat" description="TPR" evidence="5">
    <location>
        <begin position="4"/>
        <end position="37"/>
    </location>
</feature>
<evidence type="ECO:0000256" key="3">
    <source>
        <dbReference type="ARBA" id="ARBA00038275"/>
    </source>
</evidence>
<dbReference type="RefSeq" id="XP_007374128.1">
    <property type="nucleotide sequence ID" value="XM_007374066.1"/>
</dbReference>
<dbReference type="Gene3D" id="1.25.40.10">
    <property type="entry name" value="Tetratricopeptide repeat domain"/>
    <property type="match status" value="1"/>
</dbReference>
<accession>G3AJ32</accession>
<sequence>MLTAEELKQEGNKAFANKEYKKAAKIYRDAIQLDMYNPVLYSNRAQCFINLQDYQRAYRDTTTGINLGAPVPLLVKLYFRNGIASKGLDRLQKAKESFEMVLKLEPTNSAAKLELQKLDKVTPNPPQDEDSLINIPIEDVKELPQKFAKLLVPKPEPEELIEQPKKIETPNIDKDIDELFGKKPKPKPRSKVTTVKPQEISPMHYLTTLKFLPEDQKAKGYKFVLGLDSDSYENIFGSSGIETEFLQFFLDAAVYFSTHENEFPDLNSTVLQHLQRFAKFKKYDLAMLMCDDNTKTKLIELIKHKHPNNLQEYLTYIK</sequence>
<evidence type="ECO:0000256" key="4">
    <source>
        <dbReference type="ARBA" id="ARBA00040133"/>
    </source>
</evidence>
<reference evidence="7 8" key="1">
    <citation type="journal article" date="2011" name="Proc. Natl. Acad. Sci. U.S.A.">
        <title>Comparative genomics of xylose-fermenting fungi for enhanced biofuel production.</title>
        <authorList>
            <person name="Wohlbach D.J."/>
            <person name="Kuo A."/>
            <person name="Sato T.K."/>
            <person name="Potts K.M."/>
            <person name="Salamov A.A."/>
            <person name="LaButti K.M."/>
            <person name="Sun H."/>
            <person name="Clum A."/>
            <person name="Pangilinan J.L."/>
            <person name="Lindquist E.A."/>
            <person name="Lucas S."/>
            <person name="Lapidus A."/>
            <person name="Jin M."/>
            <person name="Gunawan C."/>
            <person name="Balan V."/>
            <person name="Dale B.E."/>
            <person name="Jeffries T.W."/>
            <person name="Zinkel R."/>
            <person name="Barry K.W."/>
            <person name="Grigoriev I.V."/>
            <person name="Gasch A.P."/>
        </authorList>
    </citation>
    <scope>NUCLEOTIDE SEQUENCE [LARGE SCALE GENOMIC DNA]</scope>
    <source>
        <strain evidence="8">NRRL Y-27907 / 11-Y1</strain>
    </source>
</reference>
<dbReference type="eggNOG" id="KOG0548">
    <property type="taxonomic scope" value="Eukaryota"/>
</dbReference>
<comment type="similarity">
    <text evidence="3">Belongs to the RPAP3 family.</text>
</comment>
<evidence type="ECO:0000256" key="5">
    <source>
        <dbReference type="PROSITE-ProRule" id="PRU00339"/>
    </source>
</evidence>
<keyword evidence="1" id="KW-0677">Repeat</keyword>
<keyword evidence="2 5" id="KW-0802">TPR repeat</keyword>
<dbReference type="Proteomes" id="UP000000709">
    <property type="component" value="Unassembled WGS sequence"/>
</dbReference>